<dbReference type="Gene3D" id="1.10.510.10">
    <property type="entry name" value="Transferase(Phosphotransferase) domain 1"/>
    <property type="match status" value="1"/>
</dbReference>
<protein>
    <submittedName>
        <fullName evidence="1">Protein kinase family protein</fullName>
    </submittedName>
</protein>
<sequence>MMSDKALVISPYVSRLANSVTFFQKQKRTLVSSFDPRLTLIGSGRSAYVFKIQDEDKAIKVFYPPFEKLAQQEAEIYRLLSGSSHFPALHAEGKGYLVIDYIYGQTFFDCLLHGVKVETQHIHEVDLAIDEARKVGLNPSDIHLHNLMLTKDHSVKVIDVARFQQTKQCSQWTDLKMAYTRYYSNRFFPKRLPAVLLFAIAALYKKVKPAR</sequence>
<dbReference type="GO" id="GO:0016301">
    <property type="term" value="F:kinase activity"/>
    <property type="evidence" value="ECO:0007669"/>
    <property type="project" value="UniProtKB-KW"/>
</dbReference>
<name>A0ABT0XMK2_9BACI</name>
<organism evidence="1 2">
    <name type="scientific">Alkalicoccobacillus plakortidis</name>
    <dbReference type="NCBI Taxonomy" id="444060"/>
    <lineage>
        <taxon>Bacteria</taxon>
        <taxon>Bacillati</taxon>
        <taxon>Bacillota</taxon>
        <taxon>Bacilli</taxon>
        <taxon>Bacillales</taxon>
        <taxon>Bacillaceae</taxon>
        <taxon>Alkalicoccobacillus</taxon>
    </lineage>
</organism>
<evidence type="ECO:0000313" key="2">
    <source>
        <dbReference type="Proteomes" id="UP001203665"/>
    </source>
</evidence>
<keyword evidence="2" id="KW-1185">Reference proteome</keyword>
<dbReference type="InterPro" id="IPR052396">
    <property type="entry name" value="Meiotic_Drive_Suppr_Kinase"/>
</dbReference>
<evidence type="ECO:0000313" key="1">
    <source>
        <dbReference type="EMBL" id="MCM2677134.1"/>
    </source>
</evidence>
<dbReference type="PANTHER" id="PTHR37171:SF1">
    <property type="entry name" value="SERINE_THREONINE-PROTEIN KINASE YRZF-RELATED"/>
    <property type="match status" value="1"/>
</dbReference>
<dbReference type="EMBL" id="JAMQJY010000003">
    <property type="protein sequence ID" value="MCM2677134.1"/>
    <property type="molecule type" value="Genomic_DNA"/>
</dbReference>
<dbReference type="SUPFAM" id="SSF56112">
    <property type="entry name" value="Protein kinase-like (PK-like)"/>
    <property type="match status" value="1"/>
</dbReference>
<dbReference type="InterPro" id="IPR011009">
    <property type="entry name" value="Kinase-like_dom_sf"/>
</dbReference>
<comment type="caution">
    <text evidence="1">The sequence shown here is derived from an EMBL/GenBank/DDBJ whole genome shotgun (WGS) entry which is preliminary data.</text>
</comment>
<keyword evidence="1" id="KW-0808">Transferase</keyword>
<proteinExistence type="predicted"/>
<accession>A0ABT0XMK2</accession>
<reference evidence="1" key="1">
    <citation type="submission" date="2022-06" db="EMBL/GenBank/DDBJ databases">
        <title>Alkalicoccobacillus porphyridii sp. nov., isolated from a marine red alga, Porphyridium purpureum and reclassification of Shouchella plakortidis and Shouchella gibsonii as Alkalicoccobacillus plakortidis comb. nov. and Alkalicoccobacillus gibsonii comb. nov.</title>
        <authorList>
            <person name="Kim K.H."/>
            <person name="Lee J.K."/>
            <person name="Han D.M."/>
            <person name="Baek J.H."/>
            <person name="Jeon C.O."/>
        </authorList>
    </citation>
    <scope>NUCLEOTIDE SEQUENCE</scope>
    <source>
        <strain evidence="1">DSM 19153</strain>
    </source>
</reference>
<keyword evidence="1" id="KW-0418">Kinase</keyword>
<dbReference type="Proteomes" id="UP001203665">
    <property type="component" value="Unassembled WGS sequence"/>
</dbReference>
<dbReference type="PANTHER" id="PTHR37171">
    <property type="entry name" value="SERINE/THREONINE-PROTEIN KINASE YRZF-RELATED"/>
    <property type="match status" value="1"/>
</dbReference>
<dbReference type="RefSeq" id="WP_251610617.1">
    <property type="nucleotide sequence ID" value="NZ_JAMQJY010000003.1"/>
</dbReference>
<gene>
    <name evidence="1" type="ORF">NDM98_17995</name>
</gene>